<evidence type="ECO:0000256" key="7">
    <source>
        <dbReference type="ARBA" id="ARBA00023010"/>
    </source>
</evidence>
<comment type="function">
    <text evidence="11">Essential component of the TIM23 complex, a complex that mediates the translocation of transit peptide-containing proteins across the mitochondrial inner membrane.</text>
</comment>
<keyword evidence="4" id="KW-0812">Transmembrane</keyword>
<evidence type="ECO:0000256" key="8">
    <source>
        <dbReference type="ARBA" id="ARBA00023128"/>
    </source>
</evidence>
<evidence type="ECO:0000256" key="11">
    <source>
        <dbReference type="RuleBase" id="RU367142"/>
    </source>
</evidence>
<gene>
    <name evidence="12" type="ORF">CK820_G0035292</name>
</gene>
<sequence length="126" mass="14247">IVVLFGISITGGLFYTIFKELFSSSSPSKIYGRALEKCRSHPEVIGVFGESVKGYGEVTRRGRRQHVRFTEYVKDGLKHTCVKFYIEGSEPGKQGTVYAQVKEVWESWDVGSEVLSAVLFKFWKGK</sequence>
<evidence type="ECO:0000256" key="3">
    <source>
        <dbReference type="ARBA" id="ARBA00010867"/>
    </source>
</evidence>
<evidence type="ECO:0000256" key="4">
    <source>
        <dbReference type="ARBA" id="ARBA00022692"/>
    </source>
</evidence>
<evidence type="ECO:0000256" key="10">
    <source>
        <dbReference type="ARBA" id="ARBA00047099"/>
    </source>
</evidence>
<dbReference type="EMBL" id="NBAG03000332">
    <property type="protein sequence ID" value="PNI39403.1"/>
    <property type="molecule type" value="Genomic_DNA"/>
</dbReference>
<feature type="non-terminal residue" evidence="12">
    <location>
        <position position="1"/>
    </location>
</feature>
<evidence type="ECO:0000256" key="2">
    <source>
        <dbReference type="ARBA" id="ARBA00004304"/>
    </source>
</evidence>
<dbReference type="AlphaFoldDB" id="A0A2J8KWK6"/>
<proteinExistence type="inferred from homology"/>
<dbReference type="InterPro" id="IPR013261">
    <property type="entry name" value="Tim21"/>
</dbReference>
<dbReference type="PANTHER" id="PTHR13032">
    <property type="entry name" value="MITOCHONDRIAL IMPORT INNER MEMBRANE TRANSLOCASE SUBUNIT TIM21"/>
    <property type="match status" value="1"/>
</dbReference>
<dbReference type="PANTHER" id="PTHR13032:SF6">
    <property type="entry name" value="MITOCHONDRIAL IMPORT INNER MEMBRANE TRANSLOCASE SUBUNIT TIM21"/>
    <property type="match status" value="1"/>
</dbReference>
<protein>
    <recommendedName>
        <fullName evidence="11">Mitochondrial import inner membrane translocase subunit Tim21</fullName>
    </recommendedName>
</protein>
<dbReference type="Pfam" id="PF08294">
    <property type="entry name" value="TIM21"/>
    <property type="match status" value="1"/>
</dbReference>
<keyword evidence="5" id="KW-0809">Transit peptide</keyword>
<comment type="function">
    <text evidence="1">Participates in the translocation of transit peptide-containing proteins across the mitochondrial inner membrane. Also required for assembly of mitochondrial respiratory chain complex I and complex IV as component of the MITRAC (mitochondrial translation regulation assembly intermediate of cytochrome c oxidase complex) complex. Probably shuttles between the presequence translocase and respiratory-chain assembly intermediates in a process that promotes incorporation of early nuclear-encoded subunits into these complexes.</text>
</comment>
<keyword evidence="11" id="KW-0813">Transport</keyword>
<organism evidence="12 13">
    <name type="scientific">Pan troglodytes</name>
    <name type="common">Chimpanzee</name>
    <dbReference type="NCBI Taxonomy" id="9598"/>
    <lineage>
        <taxon>Eukaryota</taxon>
        <taxon>Metazoa</taxon>
        <taxon>Chordata</taxon>
        <taxon>Craniata</taxon>
        <taxon>Vertebrata</taxon>
        <taxon>Euteleostomi</taxon>
        <taxon>Mammalia</taxon>
        <taxon>Eutheria</taxon>
        <taxon>Euarchontoglires</taxon>
        <taxon>Primates</taxon>
        <taxon>Haplorrhini</taxon>
        <taxon>Catarrhini</taxon>
        <taxon>Hominidae</taxon>
        <taxon>Pan</taxon>
    </lineage>
</organism>
<evidence type="ECO:0000256" key="1">
    <source>
        <dbReference type="ARBA" id="ARBA00003031"/>
    </source>
</evidence>
<evidence type="ECO:0000256" key="5">
    <source>
        <dbReference type="ARBA" id="ARBA00022946"/>
    </source>
</evidence>
<comment type="subcellular location">
    <subcellularLocation>
        <location evidence="11">Mitochondrion inner membrane</location>
        <topology evidence="11">Single-pass membrane protein</topology>
    </subcellularLocation>
    <subcellularLocation>
        <location evidence="2">Mitochondrion membrane</location>
        <topology evidence="2">Single-pass membrane protein</topology>
    </subcellularLocation>
</comment>
<keyword evidence="7 11" id="KW-0811">Translocation</keyword>
<reference evidence="12 13" key="1">
    <citation type="submission" date="2017-12" db="EMBL/GenBank/DDBJ databases">
        <title>High-resolution comparative analysis of great ape genomes.</title>
        <authorList>
            <person name="Pollen A."/>
            <person name="Hastie A."/>
            <person name="Hormozdiari F."/>
            <person name="Dougherty M."/>
            <person name="Liu R."/>
            <person name="Chaisson M."/>
            <person name="Hoppe E."/>
            <person name="Hill C."/>
            <person name="Pang A."/>
            <person name="Hillier L."/>
            <person name="Baker C."/>
            <person name="Armstrong J."/>
            <person name="Shendure J."/>
            <person name="Paten B."/>
            <person name="Wilson R."/>
            <person name="Chao H."/>
            <person name="Schneider V."/>
            <person name="Ventura M."/>
            <person name="Kronenberg Z."/>
            <person name="Murali S."/>
            <person name="Gordon D."/>
            <person name="Cantsilieris S."/>
            <person name="Munson K."/>
            <person name="Nelson B."/>
            <person name="Raja A."/>
            <person name="Underwood J."/>
            <person name="Diekhans M."/>
            <person name="Fiddes I."/>
            <person name="Haussler D."/>
            <person name="Eichler E."/>
        </authorList>
    </citation>
    <scope>NUCLEOTIDE SEQUENCE [LARGE SCALE GENOMIC DNA]</scope>
    <source>
        <strain evidence="12">Yerkes chimp pedigree #C0471</strain>
    </source>
</reference>
<evidence type="ECO:0000256" key="9">
    <source>
        <dbReference type="ARBA" id="ARBA00023136"/>
    </source>
</evidence>
<keyword evidence="11" id="KW-0999">Mitochondrion inner membrane</keyword>
<keyword evidence="11" id="KW-0653">Protein transport</keyword>
<comment type="similarity">
    <text evidence="3 11">Belongs to the TIM21 family.</text>
</comment>
<keyword evidence="6" id="KW-1133">Transmembrane helix</keyword>
<dbReference type="InterPro" id="IPR038552">
    <property type="entry name" value="Tim21_IMS_sf"/>
</dbReference>
<dbReference type="GO" id="GO:0005744">
    <property type="term" value="C:TIM23 mitochondrial import inner membrane translocase complex"/>
    <property type="evidence" value="ECO:0007669"/>
    <property type="project" value="UniProtKB-UniRule"/>
</dbReference>
<comment type="caution">
    <text evidence="12">The sequence shown here is derived from an EMBL/GenBank/DDBJ whole genome shotgun (WGS) entry which is preliminary data.</text>
</comment>
<keyword evidence="9" id="KW-0472">Membrane</keyword>
<keyword evidence="8 11" id="KW-0496">Mitochondrion</keyword>
<dbReference type="Gene3D" id="3.10.450.320">
    <property type="entry name" value="Mitochondrial import inner membrane translocase subunit Tim21"/>
    <property type="match status" value="1"/>
</dbReference>
<dbReference type="GO" id="GO:0030150">
    <property type="term" value="P:protein import into mitochondrial matrix"/>
    <property type="evidence" value="ECO:0007669"/>
    <property type="project" value="UniProtKB-UniRule"/>
</dbReference>
<accession>A0A2J8KWK6</accession>
<comment type="subunit">
    <text evidence="10">Component of the TIM23 complex. Component of the MITRAC (mitochondrial translation regulation assembly intermediate of cytochrome c oxidase complex) complex, the core components of this complex being COA3/MITRAC12 and COX14. Interacts with COA3 and MT-CO1/COX1.</text>
</comment>
<evidence type="ECO:0000313" key="13">
    <source>
        <dbReference type="Proteomes" id="UP000236370"/>
    </source>
</evidence>
<name>A0A2J8KWK6_PANTR</name>
<evidence type="ECO:0000313" key="12">
    <source>
        <dbReference type="EMBL" id="PNI39403.1"/>
    </source>
</evidence>
<evidence type="ECO:0000256" key="6">
    <source>
        <dbReference type="ARBA" id="ARBA00022989"/>
    </source>
</evidence>
<dbReference type="Proteomes" id="UP000236370">
    <property type="component" value="Unassembled WGS sequence"/>
</dbReference>